<keyword evidence="3" id="KW-0862">Zinc</keyword>
<accession>A0AAV0XIP8</accession>
<sequence length="203" mass="23145">MSNLIFVNSQKGKKLLSYDGYLHSLHRSTENKCIWRCVEFIKYKCKGRCHTTNDEESGEIIKIPTHSHPPNADKVNVKEAIDKLKNEAKTSCEPTRNVVSKIVSDVSKITTSKLPPIDMLSQTVRRTRNKYNDYPTNPINITDLILPDQYKVTKTGVPFLLHDINKEGKRSLIFTTENNLDFLSESDVWMADGTFKSVPPLFS</sequence>
<comment type="caution">
    <text evidence="5">The sequence shown here is derived from an EMBL/GenBank/DDBJ whole genome shotgun (WGS) entry which is preliminary data.</text>
</comment>
<proteinExistence type="predicted"/>
<evidence type="ECO:0000256" key="3">
    <source>
        <dbReference type="ARBA" id="ARBA00022833"/>
    </source>
</evidence>
<feature type="domain" description="FLYWCH-type" evidence="4">
    <location>
        <begin position="6"/>
        <end position="68"/>
    </location>
</feature>
<dbReference type="AlphaFoldDB" id="A0AAV0XIP8"/>
<evidence type="ECO:0000259" key="4">
    <source>
        <dbReference type="Pfam" id="PF04500"/>
    </source>
</evidence>
<name>A0AAV0XIP8_9HEMI</name>
<dbReference type="GO" id="GO:0008270">
    <property type="term" value="F:zinc ion binding"/>
    <property type="evidence" value="ECO:0007669"/>
    <property type="project" value="UniProtKB-KW"/>
</dbReference>
<evidence type="ECO:0000256" key="1">
    <source>
        <dbReference type="ARBA" id="ARBA00022723"/>
    </source>
</evidence>
<keyword evidence="2" id="KW-0863">Zinc-finger</keyword>
<keyword evidence="6" id="KW-1185">Reference proteome</keyword>
<dbReference type="EMBL" id="CARXXK010000005">
    <property type="protein sequence ID" value="CAI6367888.1"/>
    <property type="molecule type" value="Genomic_DNA"/>
</dbReference>
<keyword evidence="1" id="KW-0479">Metal-binding</keyword>
<reference evidence="5 6" key="1">
    <citation type="submission" date="2023-01" db="EMBL/GenBank/DDBJ databases">
        <authorList>
            <person name="Whitehead M."/>
        </authorList>
    </citation>
    <scope>NUCLEOTIDE SEQUENCE [LARGE SCALE GENOMIC DNA]</scope>
</reference>
<gene>
    <name evidence="5" type="ORF">MEUPH1_LOCUS22305</name>
</gene>
<protein>
    <recommendedName>
        <fullName evidence="4">FLYWCH-type domain-containing protein</fullName>
    </recommendedName>
</protein>
<dbReference type="InterPro" id="IPR007588">
    <property type="entry name" value="Znf_FLYWCH"/>
</dbReference>
<dbReference type="Gene3D" id="2.20.25.240">
    <property type="match status" value="1"/>
</dbReference>
<dbReference type="Pfam" id="PF04500">
    <property type="entry name" value="FLYWCH"/>
    <property type="match status" value="1"/>
</dbReference>
<evidence type="ECO:0000313" key="6">
    <source>
        <dbReference type="Proteomes" id="UP001160148"/>
    </source>
</evidence>
<evidence type="ECO:0000256" key="2">
    <source>
        <dbReference type="ARBA" id="ARBA00022771"/>
    </source>
</evidence>
<evidence type="ECO:0000313" key="5">
    <source>
        <dbReference type="EMBL" id="CAI6367888.1"/>
    </source>
</evidence>
<dbReference type="Proteomes" id="UP001160148">
    <property type="component" value="Unassembled WGS sequence"/>
</dbReference>
<organism evidence="5 6">
    <name type="scientific">Macrosiphum euphorbiae</name>
    <name type="common">potato aphid</name>
    <dbReference type="NCBI Taxonomy" id="13131"/>
    <lineage>
        <taxon>Eukaryota</taxon>
        <taxon>Metazoa</taxon>
        <taxon>Ecdysozoa</taxon>
        <taxon>Arthropoda</taxon>
        <taxon>Hexapoda</taxon>
        <taxon>Insecta</taxon>
        <taxon>Pterygota</taxon>
        <taxon>Neoptera</taxon>
        <taxon>Paraneoptera</taxon>
        <taxon>Hemiptera</taxon>
        <taxon>Sternorrhyncha</taxon>
        <taxon>Aphidomorpha</taxon>
        <taxon>Aphidoidea</taxon>
        <taxon>Aphididae</taxon>
        <taxon>Macrosiphini</taxon>
        <taxon>Macrosiphum</taxon>
    </lineage>
</organism>